<dbReference type="HOGENOM" id="CLU_1296386_0_0_1"/>
<feature type="region of interest" description="Disordered" evidence="1">
    <location>
        <begin position="47"/>
        <end position="77"/>
    </location>
</feature>
<proteinExistence type="predicted"/>
<reference evidence="3" key="1">
    <citation type="journal article" date="2007" name="Nature">
        <title>The grapevine genome sequence suggests ancestral hexaploidization in major angiosperm phyla.</title>
        <authorList>
            <consortium name="The French-Italian Public Consortium for Grapevine Genome Characterization."/>
            <person name="Jaillon O."/>
            <person name="Aury J.-M."/>
            <person name="Noel B."/>
            <person name="Policriti A."/>
            <person name="Clepet C."/>
            <person name="Casagrande A."/>
            <person name="Choisne N."/>
            <person name="Aubourg S."/>
            <person name="Vitulo N."/>
            <person name="Jubin C."/>
            <person name="Vezzi A."/>
            <person name="Legeai F."/>
            <person name="Hugueney P."/>
            <person name="Dasilva C."/>
            <person name="Horner D."/>
            <person name="Mica E."/>
            <person name="Jublot D."/>
            <person name="Poulain J."/>
            <person name="Bruyere C."/>
            <person name="Billault A."/>
            <person name="Segurens B."/>
            <person name="Gouyvenoux M."/>
            <person name="Ugarte E."/>
            <person name="Cattonaro F."/>
            <person name="Anthouard V."/>
            <person name="Vico V."/>
            <person name="Del Fabbro C."/>
            <person name="Alaux M."/>
            <person name="Di Gaspero G."/>
            <person name="Dumas V."/>
            <person name="Felice N."/>
            <person name="Paillard S."/>
            <person name="Juman I."/>
            <person name="Moroldo M."/>
            <person name="Scalabrin S."/>
            <person name="Canaguier A."/>
            <person name="Le Clainche I."/>
            <person name="Malacrida G."/>
            <person name="Durand E."/>
            <person name="Pesole G."/>
            <person name="Laucou V."/>
            <person name="Chatelet P."/>
            <person name="Merdinoglu D."/>
            <person name="Delledonne M."/>
            <person name="Pezzotti M."/>
            <person name="Lecharny A."/>
            <person name="Scarpelli C."/>
            <person name="Artiguenave F."/>
            <person name="Pe M.E."/>
            <person name="Valle G."/>
            <person name="Morgante M."/>
            <person name="Caboche M."/>
            <person name="Adam-Blondon A.-F."/>
            <person name="Weissenbach J."/>
            <person name="Quetier F."/>
            <person name="Wincker P."/>
        </authorList>
    </citation>
    <scope>NUCLEOTIDE SEQUENCE [LARGE SCALE GENOMIC DNA]</scope>
    <source>
        <strain evidence="3">cv. Pinot noir / PN40024</strain>
    </source>
</reference>
<accession>F6HQE6</accession>
<keyword evidence="3" id="KW-1185">Reference proteome</keyword>
<evidence type="ECO:0000313" key="2">
    <source>
        <dbReference type="EMBL" id="CCB56903.1"/>
    </source>
</evidence>
<evidence type="ECO:0000256" key="1">
    <source>
        <dbReference type="SAM" id="MobiDB-lite"/>
    </source>
</evidence>
<name>F6HQE6_VITVI</name>
<dbReference type="AlphaFoldDB" id="F6HQE6"/>
<organism evidence="2 3">
    <name type="scientific">Vitis vinifera</name>
    <name type="common">Grape</name>
    <dbReference type="NCBI Taxonomy" id="29760"/>
    <lineage>
        <taxon>Eukaryota</taxon>
        <taxon>Viridiplantae</taxon>
        <taxon>Streptophyta</taxon>
        <taxon>Embryophyta</taxon>
        <taxon>Tracheophyta</taxon>
        <taxon>Spermatophyta</taxon>
        <taxon>Magnoliopsida</taxon>
        <taxon>eudicotyledons</taxon>
        <taxon>Gunneridae</taxon>
        <taxon>Pentapetalae</taxon>
        <taxon>rosids</taxon>
        <taxon>Vitales</taxon>
        <taxon>Vitaceae</taxon>
        <taxon>Viteae</taxon>
        <taxon>Vitis</taxon>
    </lineage>
</organism>
<protein>
    <submittedName>
        <fullName evidence="2">Uncharacterized protein</fullName>
    </submittedName>
</protein>
<dbReference type="OrthoDB" id="1702947at2759"/>
<dbReference type="EMBL" id="FN596006">
    <property type="protein sequence ID" value="CCB56903.1"/>
    <property type="molecule type" value="Genomic_DNA"/>
</dbReference>
<dbReference type="eggNOG" id="KOG0039">
    <property type="taxonomic scope" value="Eukaryota"/>
</dbReference>
<feature type="region of interest" description="Disordered" evidence="1">
    <location>
        <begin position="102"/>
        <end position="124"/>
    </location>
</feature>
<dbReference type="PaxDb" id="29760-VIT_03s0063g00950.t01"/>
<evidence type="ECO:0000313" key="3">
    <source>
        <dbReference type="Proteomes" id="UP000009183"/>
    </source>
</evidence>
<feature type="compositionally biased region" description="Polar residues" evidence="1">
    <location>
        <begin position="47"/>
        <end position="59"/>
    </location>
</feature>
<dbReference type="Proteomes" id="UP000009183">
    <property type="component" value="Chromosome 3"/>
</dbReference>
<sequence>MPTFPYPYLYSLLIPTKTLLSLTIEPRYSTKPSQIPFGSIYTTYLSHSTGRSRSQSPNKGQAYDGDRSKSRNRSHSLEIYNKAPPVREWSLVHSSYKSAMEQKLQSSPPLQRPNAVSPRRSWRRRPRNHCNLPYLPLHRQASRLIHGTHLYLVHKWYLKTTWTYLAVPVCLYARERTLRLSRSGFYVVRLLKVAMYPGNVLVLQMSKPPQFPL</sequence>
<gene>
    <name evidence="2" type="ordered locus">VIT_03s0063g00950</name>
</gene>
<dbReference type="InParanoid" id="F6HQE6"/>